<name>A0ABT7KID6_9HYPH</name>
<comment type="caution">
    <text evidence="1">The sequence shown here is derived from an EMBL/GenBank/DDBJ whole genome shotgun (WGS) entry which is preliminary data.</text>
</comment>
<accession>A0ABT7KID6</accession>
<dbReference type="EMBL" id="JARFYN010000025">
    <property type="protein sequence ID" value="MDL2407765.1"/>
    <property type="molecule type" value="Genomic_DNA"/>
</dbReference>
<sequence>MKLIECYKSFHDLRSVGIDKMPDSTIQKLGAVSRTQAVATAVRLRLI</sequence>
<gene>
    <name evidence="1" type="ORF">PY650_19295</name>
</gene>
<keyword evidence="2" id="KW-1185">Reference proteome</keyword>
<evidence type="ECO:0000313" key="1">
    <source>
        <dbReference type="EMBL" id="MDL2407765.1"/>
    </source>
</evidence>
<proteinExistence type="predicted"/>
<organism evidence="1 2">
    <name type="scientific">Rhizobium calliandrae</name>
    <dbReference type="NCBI Taxonomy" id="1312182"/>
    <lineage>
        <taxon>Bacteria</taxon>
        <taxon>Pseudomonadati</taxon>
        <taxon>Pseudomonadota</taxon>
        <taxon>Alphaproteobacteria</taxon>
        <taxon>Hyphomicrobiales</taxon>
        <taxon>Rhizobiaceae</taxon>
        <taxon>Rhizobium/Agrobacterium group</taxon>
        <taxon>Rhizobium</taxon>
    </lineage>
</organism>
<evidence type="ECO:0000313" key="2">
    <source>
        <dbReference type="Proteomes" id="UP001172630"/>
    </source>
</evidence>
<dbReference type="Proteomes" id="UP001172630">
    <property type="component" value="Unassembled WGS sequence"/>
</dbReference>
<reference evidence="1" key="1">
    <citation type="submission" date="2023-06" db="EMBL/GenBank/DDBJ databases">
        <title>Phylogenetic Diversity of Rhizobium strains.</title>
        <authorList>
            <person name="Moura F.T."/>
            <person name="Helene L.C.F."/>
            <person name="Hungria M."/>
        </authorList>
    </citation>
    <scope>NUCLEOTIDE SEQUENCE</scope>
    <source>
        <strain evidence="1">CCGE524</strain>
    </source>
</reference>
<protein>
    <submittedName>
        <fullName evidence="1">Uncharacterized protein</fullName>
    </submittedName>
</protein>
<dbReference type="RefSeq" id="WP_285881120.1">
    <property type="nucleotide sequence ID" value="NZ_JARFYN010000025.1"/>
</dbReference>